<keyword evidence="3" id="KW-1185">Reference proteome</keyword>
<accession>A0ABY4YG69</accession>
<dbReference type="Gene3D" id="3.30.1230.10">
    <property type="entry name" value="YlxR-like"/>
    <property type="match status" value="1"/>
</dbReference>
<evidence type="ECO:0000313" key="3">
    <source>
        <dbReference type="Proteomes" id="UP001056535"/>
    </source>
</evidence>
<evidence type="ECO:0000313" key="2">
    <source>
        <dbReference type="EMBL" id="USQ75147.1"/>
    </source>
</evidence>
<dbReference type="InterPro" id="IPR037465">
    <property type="entry name" value="YlxR"/>
</dbReference>
<dbReference type="InterPro" id="IPR035931">
    <property type="entry name" value="YlxR-like_sf"/>
</dbReference>
<reference evidence="2" key="1">
    <citation type="submission" date="2022-06" db="EMBL/GenBank/DDBJ databases">
        <title>Ornithinimicrobium JY.X270.</title>
        <authorList>
            <person name="Huang Y."/>
        </authorList>
    </citation>
    <scope>NUCLEOTIDE SEQUENCE</scope>
    <source>
        <strain evidence="2">JY.X270</strain>
    </source>
</reference>
<dbReference type="EMBL" id="CP099490">
    <property type="protein sequence ID" value="USQ75147.1"/>
    <property type="molecule type" value="Genomic_DNA"/>
</dbReference>
<name>A0ABY4YG69_9MICO</name>
<proteinExistence type="predicted"/>
<sequence>MGCRHRAEQTALLRVAAVDHPDPSQGWLLVPDPQRRRQGRGAYVHLTPQCVTAATQRSAFGRALRRPGRPDTTALEALLGQSD</sequence>
<protein>
    <submittedName>
        <fullName evidence="2">YlxR family protein</fullName>
    </submittedName>
</protein>
<dbReference type="SUPFAM" id="SSF64376">
    <property type="entry name" value="YlxR-like"/>
    <property type="match status" value="1"/>
</dbReference>
<dbReference type="PANTHER" id="PTHR34215">
    <property type="entry name" value="BLL0784 PROTEIN"/>
    <property type="match status" value="1"/>
</dbReference>
<feature type="domain" description="YlxR" evidence="1">
    <location>
        <begin position="1"/>
        <end position="68"/>
    </location>
</feature>
<dbReference type="RefSeq" id="WP_252619321.1">
    <property type="nucleotide sequence ID" value="NZ_JALKVJ010000012.1"/>
</dbReference>
<evidence type="ECO:0000259" key="1">
    <source>
        <dbReference type="Pfam" id="PF04296"/>
    </source>
</evidence>
<dbReference type="InterPro" id="IPR007393">
    <property type="entry name" value="YlxR_dom"/>
</dbReference>
<organism evidence="2 3">
    <name type="scientific">Ornithinimicrobium cryptoxanthini</name>
    <dbReference type="NCBI Taxonomy" id="2934161"/>
    <lineage>
        <taxon>Bacteria</taxon>
        <taxon>Bacillati</taxon>
        <taxon>Actinomycetota</taxon>
        <taxon>Actinomycetes</taxon>
        <taxon>Micrococcales</taxon>
        <taxon>Ornithinimicrobiaceae</taxon>
        <taxon>Ornithinimicrobium</taxon>
    </lineage>
</organism>
<gene>
    <name evidence="2" type="ORF">NF557_10925</name>
</gene>
<dbReference type="PANTHER" id="PTHR34215:SF1">
    <property type="entry name" value="YLXR DOMAIN-CONTAINING PROTEIN"/>
    <property type="match status" value="1"/>
</dbReference>
<dbReference type="Proteomes" id="UP001056535">
    <property type="component" value="Chromosome"/>
</dbReference>
<dbReference type="Pfam" id="PF04296">
    <property type="entry name" value="YlxR"/>
    <property type="match status" value="1"/>
</dbReference>